<proteinExistence type="predicted"/>
<reference evidence="1" key="3">
    <citation type="submission" date="2006-07" db="EMBL/GenBank/DDBJ databases">
        <authorList>
            <person name="Buell R."/>
        </authorList>
    </citation>
    <scope>NUCLEOTIDE SEQUENCE</scope>
</reference>
<dbReference type="AlphaFoldDB" id="Q33A05"/>
<evidence type="ECO:0000313" key="1">
    <source>
        <dbReference type="EMBL" id="ABB47122.1"/>
    </source>
</evidence>
<accession>Q33A05</accession>
<sequence>MASWPHTQSSSSQLLLSTPALRQQTTGQLISPAKNVRCRCWMLMIGTLGDCLGRIRTTETALLSLRSVRKELPTANELQGNGTWRYRYIHTGDGSVSSFRGDGFGVSTNLEITIHTPKASEGIMKVFKLSIKRYGVANFKKMSHPISAFPVWLNNYPL</sequence>
<gene>
    <name evidence="1" type="ordered locus">LOC_Os10g16990</name>
</gene>
<name>Q33A05_ORYSJ</name>
<dbReference type="EMBL" id="DP000086">
    <property type="protein sequence ID" value="ABB47122.1"/>
    <property type="molecule type" value="Genomic_DNA"/>
</dbReference>
<organism evidence="1">
    <name type="scientific">Oryza sativa subsp. japonica</name>
    <name type="common">Rice</name>
    <dbReference type="NCBI Taxonomy" id="39947"/>
    <lineage>
        <taxon>Eukaryota</taxon>
        <taxon>Viridiplantae</taxon>
        <taxon>Streptophyta</taxon>
        <taxon>Embryophyta</taxon>
        <taxon>Tracheophyta</taxon>
        <taxon>Spermatophyta</taxon>
        <taxon>Magnoliopsida</taxon>
        <taxon>Liliopsida</taxon>
        <taxon>Poales</taxon>
        <taxon>Poaceae</taxon>
        <taxon>BOP clade</taxon>
        <taxon>Oryzoideae</taxon>
        <taxon>Oryzeae</taxon>
        <taxon>Oryzinae</taxon>
        <taxon>Oryza</taxon>
        <taxon>Oryza sativa</taxon>
    </lineage>
</organism>
<reference evidence="1" key="1">
    <citation type="journal article" date="2003" name="Science">
        <title>In-depth view of structure, activity, and evolution of rice chromosome 10.</title>
        <authorList>
            <consortium name="Rice Chromosome 10 Sequencing Consortium"/>
        </authorList>
    </citation>
    <scope>NUCLEOTIDE SEQUENCE [LARGE SCALE GENOMIC DNA]</scope>
</reference>
<protein>
    <submittedName>
        <fullName evidence="1">Expressed protein</fullName>
    </submittedName>
</protein>
<reference evidence="1" key="2">
    <citation type="submission" date="2003-05" db="EMBL/GenBank/DDBJ databases">
        <authorList>
            <person name="Buell C.R."/>
            <person name="Wing R.A."/>
            <person name="McCombie W.R."/>
            <person name="Messing J."/>
            <person name="Yuan Q."/>
            <person name="Ouyang S."/>
        </authorList>
    </citation>
    <scope>NUCLEOTIDE SEQUENCE</scope>
</reference>